<dbReference type="PANTHER" id="PTHR47053">
    <property type="entry name" value="MUREIN DD-ENDOPEPTIDASE MEPH-RELATED"/>
    <property type="match status" value="1"/>
</dbReference>
<dbReference type="Proteomes" id="UP001166784">
    <property type="component" value="Unassembled WGS sequence"/>
</dbReference>
<evidence type="ECO:0000256" key="5">
    <source>
        <dbReference type="SAM" id="MobiDB-lite"/>
    </source>
</evidence>
<sequence>MSRNAHIPRHRKPRSSNVNRALRAGATGGVLGAVALTTAISPASSAAEKQDEAAETVELASASHTVEQSTAKAADSLKTNALQRQVDQAEAKAADSAQDAAHTARKKAEAAKRKAEAARKEAAADRASRTSERTTLSAGSGNVAGLISFLKAQVGKSYVMGASGPSAYDCSGLTQAAFKQLGVSLPRTSQAQSTQGTSVSMDSLQQGDLLYWGGSGSAYHVGVYVGDGKFIGAQNSSTGVVEKPLDYDPPTGAMRLL</sequence>
<name>A0ABS9T0C8_9ACTN</name>
<keyword evidence="4" id="KW-0788">Thiol protease</keyword>
<reference evidence="8" key="2">
    <citation type="journal article" date="2023" name="Int. J. Syst. Evol. Microbiol.">
        <title>Streptomyces marispadix sp. nov., isolated from marine beach sediment of the Northern Coast of Portugal.</title>
        <authorList>
            <person name="dos Santos J.D.N."/>
            <person name="Vitorino I.R."/>
            <person name="Kallscheuer N."/>
            <person name="Srivastava A."/>
            <person name="Krautwurst S."/>
            <person name="Marz M."/>
            <person name="Jogler C."/>
            <person name="Lobo Da Cunha A."/>
            <person name="Catita J."/>
            <person name="Goncalves H."/>
            <person name="Gonzalez I."/>
            <person name="Reyes F."/>
            <person name="Lage O.M."/>
        </authorList>
    </citation>
    <scope>NUCLEOTIDE SEQUENCE</scope>
    <source>
        <strain evidence="8">M600PL45_2</strain>
    </source>
</reference>
<dbReference type="PROSITE" id="PS51935">
    <property type="entry name" value="NLPC_P60"/>
    <property type="match status" value="1"/>
</dbReference>
<dbReference type="Gene3D" id="3.90.1720.10">
    <property type="entry name" value="endopeptidase domain like (from Nostoc punctiforme)"/>
    <property type="match status" value="1"/>
</dbReference>
<dbReference type="InterPro" id="IPR051202">
    <property type="entry name" value="Peptidase_C40"/>
</dbReference>
<gene>
    <name evidence="8" type="ORF">MMA15_16700</name>
</gene>
<feature type="region of interest" description="Disordered" evidence="5">
    <location>
        <begin position="1"/>
        <end position="20"/>
    </location>
</feature>
<keyword evidence="9" id="KW-1185">Reference proteome</keyword>
<feature type="domain" description="NlpC/P60" evidence="7">
    <location>
        <begin position="140"/>
        <end position="257"/>
    </location>
</feature>
<dbReference type="InterPro" id="IPR038765">
    <property type="entry name" value="Papain-like_cys_pep_sf"/>
</dbReference>
<protein>
    <submittedName>
        <fullName evidence="8">NlpC/P60 family protein</fullName>
    </submittedName>
</protein>
<reference evidence="8" key="1">
    <citation type="submission" date="2022-03" db="EMBL/GenBank/DDBJ databases">
        <authorList>
            <person name="Santos J.D.N."/>
            <person name="Kallscheuer N."/>
            <person name="Jogler C."/>
            <person name="Lage O.M."/>
        </authorList>
    </citation>
    <scope>NUCLEOTIDE SEQUENCE</scope>
    <source>
        <strain evidence="8">M600PL45_2</strain>
    </source>
</reference>
<evidence type="ECO:0000313" key="9">
    <source>
        <dbReference type="Proteomes" id="UP001166784"/>
    </source>
</evidence>
<keyword evidence="6" id="KW-0472">Membrane</keyword>
<feature type="region of interest" description="Disordered" evidence="5">
    <location>
        <begin position="45"/>
        <end position="65"/>
    </location>
</feature>
<keyword evidence="6" id="KW-0812">Transmembrane</keyword>
<dbReference type="RefSeq" id="WP_241060703.1">
    <property type="nucleotide sequence ID" value="NZ_JAKWJU010000002.1"/>
</dbReference>
<evidence type="ECO:0000256" key="3">
    <source>
        <dbReference type="ARBA" id="ARBA00022801"/>
    </source>
</evidence>
<keyword evidence="6" id="KW-1133">Transmembrane helix</keyword>
<keyword evidence="2" id="KW-0645">Protease</keyword>
<proteinExistence type="inferred from homology"/>
<feature type="compositionally biased region" description="Basic and acidic residues" evidence="5">
    <location>
        <begin position="118"/>
        <end position="132"/>
    </location>
</feature>
<evidence type="ECO:0000256" key="1">
    <source>
        <dbReference type="ARBA" id="ARBA00007074"/>
    </source>
</evidence>
<dbReference type="PANTHER" id="PTHR47053:SF1">
    <property type="entry name" value="MUREIN DD-ENDOPEPTIDASE MEPH-RELATED"/>
    <property type="match status" value="1"/>
</dbReference>
<keyword evidence="3" id="KW-0378">Hydrolase</keyword>
<evidence type="ECO:0000313" key="8">
    <source>
        <dbReference type="EMBL" id="MCH6161964.1"/>
    </source>
</evidence>
<comment type="similarity">
    <text evidence="1">Belongs to the peptidase C40 family.</text>
</comment>
<feature type="compositionally biased region" description="Basic residues" evidence="5">
    <location>
        <begin position="1"/>
        <end position="14"/>
    </location>
</feature>
<evidence type="ECO:0000259" key="7">
    <source>
        <dbReference type="PROSITE" id="PS51935"/>
    </source>
</evidence>
<dbReference type="SUPFAM" id="SSF54001">
    <property type="entry name" value="Cysteine proteinases"/>
    <property type="match status" value="1"/>
</dbReference>
<feature type="region of interest" description="Disordered" evidence="5">
    <location>
        <begin position="118"/>
        <end position="137"/>
    </location>
</feature>
<comment type="caution">
    <text evidence="8">The sequence shown here is derived from an EMBL/GenBank/DDBJ whole genome shotgun (WGS) entry which is preliminary data.</text>
</comment>
<organism evidence="8 9">
    <name type="scientific">Streptomyces marispadix</name>
    <dbReference type="NCBI Taxonomy" id="2922868"/>
    <lineage>
        <taxon>Bacteria</taxon>
        <taxon>Bacillati</taxon>
        <taxon>Actinomycetota</taxon>
        <taxon>Actinomycetes</taxon>
        <taxon>Kitasatosporales</taxon>
        <taxon>Streptomycetaceae</taxon>
        <taxon>Streptomyces</taxon>
    </lineage>
</organism>
<evidence type="ECO:0000256" key="6">
    <source>
        <dbReference type="SAM" id="Phobius"/>
    </source>
</evidence>
<accession>A0ABS9T0C8</accession>
<dbReference type="Pfam" id="PF00877">
    <property type="entry name" value="NLPC_P60"/>
    <property type="match status" value="1"/>
</dbReference>
<evidence type="ECO:0000256" key="4">
    <source>
        <dbReference type="ARBA" id="ARBA00022807"/>
    </source>
</evidence>
<feature type="transmembrane region" description="Helical" evidence="6">
    <location>
        <begin position="21"/>
        <end position="40"/>
    </location>
</feature>
<dbReference type="EMBL" id="JAKWJU010000002">
    <property type="protein sequence ID" value="MCH6161964.1"/>
    <property type="molecule type" value="Genomic_DNA"/>
</dbReference>
<evidence type="ECO:0000256" key="2">
    <source>
        <dbReference type="ARBA" id="ARBA00022670"/>
    </source>
</evidence>
<dbReference type="InterPro" id="IPR000064">
    <property type="entry name" value="NLP_P60_dom"/>
</dbReference>